<feature type="compositionally biased region" description="Low complexity" evidence="1">
    <location>
        <begin position="303"/>
        <end position="333"/>
    </location>
</feature>
<feature type="region of interest" description="Disordered" evidence="1">
    <location>
        <begin position="219"/>
        <end position="239"/>
    </location>
</feature>
<name>A0A538U590_UNCEI</name>
<feature type="compositionally biased region" description="Basic and acidic residues" evidence="1">
    <location>
        <begin position="279"/>
        <end position="302"/>
    </location>
</feature>
<feature type="region of interest" description="Disordered" evidence="1">
    <location>
        <begin position="279"/>
        <end position="341"/>
    </location>
</feature>
<dbReference type="InterPro" id="IPR025965">
    <property type="entry name" value="FlgD/Vpr_Ig-like"/>
</dbReference>
<evidence type="ECO:0000313" key="4">
    <source>
        <dbReference type="EMBL" id="TMQ71041.1"/>
    </source>
</evidence>
<accession>A0A538U590</accession>
<feature type="domain" description="FlgD/Vpr Ig-like" evidence="3">
    <location>
        <begin position="246"/>
        <end position="301"/>
    </location>
</feature>
<gene>
    <name evidence="4" type="ORF">E6K81_11120</name>
</gene>
<dbReference type="EMBL" id="VBPB01000188">
    <property type="protein sequence ID" value="TMQ71041.1"/>
    <property type="molecule type" value="Genomic_DNA"/>
</dbReference>
<sequence length="437" mass="46230">MNFRRSTVLLASLVIGLISTRPAHATFHLMQIEQVIGGVNGNVNAQAIQLRMRSAGQNLVSQSRIKVRDAAGLNPILILDLTTNVTNGVAGDRVLITSTAFQTLVNPVQAPDFTMASLIPATYLAAGSLTFEDDFGTIYWRLSWGGAGYTGPGTVSLTNDADGNANPPFAGPLPSTSLQALQFKNAATAQSVTNAADYGLTTGAAVWTNNAHQSETTIASPAGVGGSGEVSDFELGPPVPNPTSGALSFTVALPRAARVSVRVFRANGERVRTVYDGDLPAGRRDLTWDGRDQRGMRGDDGAVRAPRGPSRPASPPSARANVPSSFSPRRSSSTATMVPSGPIRIGLGMPTISNAAATPLANPFGRNAWSHGIGHLPDRNRFTVSRFSSNDTLRMTRPRPLNFSWARCKDASSPTHGPHHVAQKSIRTYFPLKSAAR</sequence>
<dbReference type="Gene3D" id="2.60.40.4070">
    <property type="match status" value="1"/>
</dbReference>
<evidence type="ECO:0000256" key="1">
    <source>
        <dbReference type="SAM" id="MobiDB-lite"/>
    </source>
</evidence>
<dbReference type="Proteomes" id="UP000319771">
    <property type="component" value="Unassembled WGS sequence"/>
</dbReference>
<proteinExistence type="predicted"/>
<feature type="chain" id="PRO_5021824675" description="FlgD/Vpr Ig-like domain-containing protein" evidence="2">
    <location>
        <begin position="26"/>
        <end position="437"/>
    </location>
</feature>
<protein>
    <recommendedName>
        <fullName evidence="3">FlgD/Vpr Ig-like domain-containing protein</fullName>
    </recommendedName>
</protein>
<comment type="caution">
    <text evidence="4">The sequence shown here is derived from an EMBL/GenBank/DDBJ whole genome shotgun (WGS) entry which is preliminary data.</text>
</comment>
<keyword evidence="2" id="KW-0732">Signal</keyword>
<evidence type="ECO:0000313" key="5">
    <source>
        <dbReference type="Proteomes" id="UP000319771"/>
    </source>
</evidence>
<dbReference type="AlphaFoldDB" id="A0A538U590"/>
<evidence type="ECO:0000259" key="3">
    <source>
        <dbReference type="Pfam" id="PF13860"/>
    </source>
</evidence>
<reference evidence="4 5" key="1">
    <citation type="journal article" date="2019" name="Nat. Microbiol.">
        <title>Mediterranean grassland soil C-N compound turnover is dependent on rainfall and depth, and is mediated by genomically divergent microorganisms.</title>
        <authorList>
            <person name="Diamond S."/>
            <person name="Andeer P.F."/>
            <person name="Li Z."/>
            <person name="Crits-Christoph A."/>
            <person name="Burstein D."/>
            <person name="Anantharaman K."/>
            <person name="Lane K.R."/>
            <person name="Thomas B.C."/>
            <person name="Pan C."/>
            <person name="Northen T.R."/>
            <person name="Banfield J.F."/>
        </authorList>
    </citation>
    <scope>NUCLEOTIDE SEQUENCE [LARGE SCALE GENOMIC DNA]</scope>
    <source>
        <strain evidence="4">WS_11</strain>
    </source>
</reference>
<organism evidence="4 5">
    <name type="scientific">Eiseniibacteriota bacterium</name>
    <dbReference type="NCBI Taxonomy" id="2212470"/>
    <lineage>
        <taxon>Bacteria</taxon>
        <taxon>Candidatus Eiseniibacteriota</taxon>
    </lineage>
</organism>
<dbReference type="Pfam" id="PF13860">
    <property type="entry name" value="FlgD_ig"/>
    <property type="match status" value="1"/>
</dbReference>
<feature type="signal peptide" evidence="2">
    <location>
        <begin position="1"/>
        <end position="25"/>
    </location>
</feature>
<evidence type="ECO:0000256" key="2">
    <source>
        <dbReference type="SAM" id="SignalP"/>
    </source>
</evidence>